<gene>
    <name evidence="11" type="ORF">GCM10007939_17240</name>
</gene>
<keyword evidence="4 8" id="KW-0812">Transmembrane</keyword>
<dbReference type="SUPFAM" id="SSF82861">
    <property type="entry name" value="Mechanosensitive channel protein MscS (YggB), transmembrane region"/>
    <property type="match status" value="1"/>
</dbReference>
<evidence type="ECO:0000259" key="10">
    <source>
        <dbReference type="Pfam" id="PF21082"/>
    </source>
</evidence>
<comment type="subcellular location">
    <subcellularLocation>
        <location evidence="1">Cell membrane</location>
        <topology evidence="1">Multi-pass membrane protein</topology>
    </subcellularLocation>
</comment>
<dbReference type="InterPro" id="IPR010920">
    <property type="entry name" value="LSM_dom_sf"/>
</dbReference>
<feature type="transmembrane region" description="Helical" evidence="8">
    <location>
        <begin position="238"/>
        <end position="256"/>
    </location>
</feature>
<keyword evidence="3" id="KW-1003">Cell membrane</keyword>
<dbReference type="PANTHER" id="PTHR30347">
    <property type="entry name" value="POTASSIUM CHANNEL RELATED"/>
    <property type="match status" value="1"/>
</dbReference>
<dbReference type="RefSeq" id="WP_284377881.1">
    <property type="nucleotide sequence ID" value="NZ_BSNN01000004.1"/>
</dbReference>
<evidence type="ECO:0000256" key="3">
    <source>
        <dbReference type="ARBA" id="ARBA00022475"/>
    </source>
</evidence>
<dbReference type="InterPro" id="IPR052702">
    <property type="entry name" value="MscS-like_channel"/>
</dbReference>
<dbReference type="Pfam" id="PF21082">
    <property type="entry name" value="MS_channel_3rd"/>
    <property type="match status" value="1"/>
</dbReference>
<evidence type="ECO:0000313" key="12">
    <source>
        <dbReference type="Proteomes" id="UP001156694"/>
    </source>
</evidence>
<dbReference type="InterPro" id="IPR006685">
    <property type="entry name" value="MscS_channel_2nd"/>
</dbReference>
<feature type="transmembrane region" description="Helical" evidence="8">
    <location>
        <begin position="55"/>
        <end position="75"/>
    </location>
</feature>
<dbReference type="Gene3D" id="1.10.287.1260">
    <property type="match status" value="1"/>
</dbReference>
<evidence type="ECO:0000256" key="7">
    <source>
        <dbReference type="SAM" id="MobiDB-lite"/>
    </source>
</evidence>
<feature type="transmembrane region" description="Helical" evidence="8">
    <location>
        <begin position="196"/>
        <end position="217"/>
    </location>
</feature>
<feature type="region of interest" description="Disordered" evidence="7">
    <location>
        <begin position="1"/>
        <end position="23"/>
    </location>
</feature>
<feature type="domain" description="Mechanosensitive ion channel MscS C-terminal" evidence="10">
    <location>
        <begin position="361"/>
        <end position="441"/>
    </location>
</feature>
<proteinExistence type="inferred from homology"/>
<evidence type="ECO:0000313" key="11">
    <source>
        <dbReference type="EMBL" id="GLQ35441.1"/>
    </source>
</evidence>
<dbReference type="SUPFAM" id="SSF82689">
    <property type="entry name" value="Mechanosensitive channel protein MscS (YggB), C-terminal domain"/>
    <property type="match status" value="1"/>
</dbReference>
<reference evidence="12" key="1">
    <citation type="journal article" date="2019" name="Int. J. Syst. Evol. Microbiol.">
        <title>The Global Catalogue of Microorganisms (GCM) 10K type strain sequencing project: providing services to taxonomists for standard genome sequencing and annotation.</title>
        <authorList>
            <consortium name="The Broad Institute Genomics Platform"/>
            <consortium name="The Broad Institute Genome Sequencing Center for Infectious Disease"/>
            <person name="Wu L."/>
            <person name="Ma J."/>
        </authorList>
    </citation>
    <scope>NUCLEOTIDE SEQUENCE [LARGE SCALE GENOMIC DNA]</scope>
    <source>
        <strain evidence="12">NBRC 110140</strain>
    </source>
</reference>
<comment type="caution">
    <text evidence="11">The sequence shown here is derived from an EMBL/GenBank/DDBJ whole genome shotgun (WGS) entry which is preliminary data.</text>
</comment>
<keyword evidence="12" id="KW-1185">Reference proteome</keyword>
<dbReference type="InterPro" id="IPR023408">
    <property type="entry name" value="MscS_beta-dom_sf"/>
</dbReference>
<name>A0ABQ5VWK9_9RHOB</name>
<evidence type="ECO:0000256" key="5">
    <source>
        <dbReference type="ARBA" id="ARBA00022989"/>
    </source>
</evidence>
<accession>A0ABQ5VWK9</accession>
<dbReference type="Proteomes" id="UP001156694">
    <property type="component" value="Unassembled WGS sequence"/>
</dbReference>
<protein>
    <submittedName>
        <fullName evidence="11">Mechanosensitive ion channel protein</fullName>
    </submittedName>
</protein>
<organism evidence="11 12">
    <name type="scientific">Amylibacter marinus</name>
    <dbReference type="NCBI Taxonomy" id="1475483"/>
    <lineage>
        <taxon>Bacteria</taxon>
        <taxon>Pseudomonadati</taxon>
        <taxon>Pseudomonadota</taxon>
        <taxon>Alphaproteobacteria</taxon>
        <taxon>Rhodobacterales</taxon>
        <taxon>Paracoccaceae</taxon>
        <taxon>Amylibacter</taxon>
    </lineage>
</organism>
<evidence type="ECO:0000256" key="2">
    <source>
        <dbReference type="ARBA" id="ARBA00008017"/>
    </source>
</evidence>
<evidence type="ECO:0000256" key="6">
    <source>
        <dbReference type="ARBA" id="ARBA00023136"/>
    </source>
</evidence>
<keyword evidence="5 8" id="KW-1133">Transmembrane helix</keyword>
<evidence type="ECO:0000256" key="4">
    <source>
        <dbReference type="ARBA" id="ARBA00022692"/>
    </source>
</evidence>
<dbReference type="InterPro" id="IPR011066">
    <property type="entry name" value="MscS_channel_C_sf"/>
</dbReference>
<evidence type="ECO:0000256" key="1">
    <source>
        <dbReference type="ARBA" id="ARBA00004651"/>
    </source>
</evidence>
<evidence type="ECO:0000256" key="8">
    <source>
        <dbReference type="SAM" id="Phobius"/>
    </source>
</evidence>
<keyword evidence="6 8" id="KW-0472">Membrane</keyword>
<feature type="transmembrane region" description="Helical" evidence="8">
    <location>
        <begin position="95"/>
        <end position="117"/>
    </location>
</feature>
<feature type="compositionally biased region" description="Polar residues" evidence="7">
    <location>
        <begin position="1"/>
        <end position="11"/>
    </location>
</feature>
<feature type="domain" description="Mechanosensitive ion channel MscS" evidence="9">
    <location>
        <begin position="284"/>
        <end position="350"/>
    </location>
</feature>
<feature type="transmembrane region" description="Helical" evidence="8">
    <location>
        <begin position="129"/>
        <end position="151"/>
    </location>
</feature>
<dbReference type="SUPFAM" id="SSF50182">
    <property type="entry name" value="Sm-like ribonucleoproteins"/>
    <property type="match status" value="1"/>
</dbReference>
<dbReference type="Gene3D" id="2.30.30.60">
    <property type="match status" value="1"/>
</dbReference>
<dbReference type="Gene3D" id="3.30.70.100">
    <property type="match status" value="1"/>
</dbReference>
<dbReference type="EMBL" id="BSNN01000004">
    <property type="protein sequence ID" value="GLQ35441.1"/>
    <property type="molecule type" value="Genomic_DNA"/>
</dbReference>
<comment type="similarity">
    <text evidence="2">Belongs to the MscS (TC 1.A.23) family.</text>
</comment>
<dbReference type="InterPro" id="IPR011014">
    <property type="entry name" value="MscS_channel_TM-2"/>
</dbReference>
<dbReference type="Pfam" id="PF00924">
    <property type="entry name" value="MS_channel_2nd"/>
    <property type="match status" value="1"/>
</dbReference>
<dbReference type="InterPro" id="IPR049278">
    <property type="entry name" value="MS_channel_C"/>
</dbReference>
<sequence length="457" mass="50367">MADPDSPTSIQPLEEAERTPIPHPAEGADAVVEQAGLLADMVADFLTRLQQPWTLYQMGIILGLIFAAYCLKVVFRPRIRTSLAQGGHSKTTLRFASILVARLDLIFFSALAWSTYAIMQSITWPSRSYFIYIVASIALAWLAIAILSRLISNNTVRVMIRTFGWAYAALRITGLWENTSALLESLAIETEGFRLSVLMVLTALFALAILFVMANFLTKSTHARLNAASDISPSIKVLMQKIAQIGFYGVALLIGLKTVGFDLSNFALLTGAIGLGLGFGLQKIVSNLVSGVIILLDKSIKPGDVISLGNTFGWITSLGARYASITTRDGREYLVPNEDFITNQVVNWTHSSDFVRLDILFGVSYDSDPHFVKRIASEAPKSVGRVVSTPAPVCHIINFGDSSIDFKLRFWIKDPTSGLTNIRGNVYLALWDALKENDIQIPYPRRDVHIHTELPED</sequence>
<evidence type="ECO:0000259" key="9">
    <source>
        <dbReference type="Pfam" id="PF00924"/>
    </source>
</evidence>
<feature type="transmembrane region" description="Helical" evidence="8">
    <location>
        <begin position="268"/>
        <end position="296"/>
    </location>
</feature>
<dbReference type="PANTHER" id="PTHR30347:SF1">
    <property type="entry name" value="MECHANOSENSITIVE CHANNEL MSCK"/>
    <property type="match status" value="1"/>
</dbReference>